<proteinExistence type="predicted"/>
<gene>
    <name evidence="2" type="ORF">CFH80_08050</name>
</gene>
<dbReference type="EMBL" id="DLUG01000209">
    <property type="protein sequence ID" value="DAB35843.1"/>
    <property type="molecule type" value="Genomic_DNA"/>
</dbReference>
<dbReference type="CDD" id="cd01948">
    <property type="entry name" value="EAL"/>
    <property type="match status" value="1"/>
</dbReference>
<comment type="caution">
    <text evidence="2">The sequence shown here is derived from an EMBL/GenBank/DDBJ whole genome shotgun (WGS) entry which is preliminary data.</text>
</comment>
<dbReference type="Proteomes" id="UP000231638">
    <property type="component" value="Unassembled WGS sequence"/>
</dbReference>
<dbReference type="PANTHER" id="PTHR33121:SF79">
    <property type="entry name" value="CYCLIC DI-GMP PHOSPHODIESTERASE PDED-RELATED"/>
    <property type="match status" value="1"/>
</dbReference>
<dbReference type="InterPro" id="IPR050706">
    <property type="entry name" value="Cyclic-di-GMP_PDE-like"/>
</dbReference>
<accession>A0A2D3WH55</accession>
<sequence length="94" mass="10793">IDDFGTGYSNFEYVVKLQADYIKIDGSLIRNITKNATHKAMVEAIVTFAKKVGMQTVAEFVSDYAIYEACQEQNIDYFQGYLWSEPQPLRKLKL</sequence>
<evidence type="ECO:0000313" key="3">
    <source>
        <dbReference type="Proteomes" id="UP000231638"/>
    </source>
</evidence>
<dbReference type="AlphaFoldDB" id="A0A2D3WH55"/>
<evidence type="ECO:0000259" key="1">
    <source>
        <dbReference type="PROSITE" id="PS50883"/>
    </source>
</evidence>
<feature type="domain" description="EAL" evidence="1">
    <location>
        <begin position="1"/>
        <end position="94"/>
    </location>
</feature>
<protein>
    <recommendedName>
        <fullName evidence="1">EAL domain-containing protein</fullName>
    </recommendedName>
</protein>
<dbReference type="PANTHER" id="PTHR33121">
    <property type="entry name" value="CYCLIC DI-GMP PHOSPHODIESTERASE PDEF"/>
    <property type="match status" value="1"/>
</dbReference>
<dbReference type="GO" id="GO:0071111">
    <property type="term" value="F:cyclic-guanylate-specific phosphodiesterase activity"/>
    <property type="evidence" value="ECO:0007669"/>
    <property type="project" value="InterPro"/>
</dbReference>
<dbReference type="InterPro" id="IPR035919">
    <property type="entry name" value="EAL_sf"/>
</dbReference>
<name>A0A2D3WH55_9BACT</name>
<dbReference type="Gene3D" id="3.20.20.450">
    <property type="entry name" value="EAL domain"/>
    <property type="match status" value="1"/>
</dbReference>
<dbReference type="InterPro" id="IPR001633">
    <property type="entry name" value="EAL_dom"/>
</dbReference>
<feature type="non-terminal residue" evidence="2">
    <location>
        <position position="1"/>
    </location>
</feature>
<organism evidence="2 3">
    <name type="scientific">Sulfurospirillum cavolei</name>
    <dbReference type="NCBI Taxonomy" id="366522"/>
    <lineage>
        <taxon>Bacteria</taxon>
        <taxon>Pseudomonadati</taxon>
        <taxon>Campylobacterota</taxon>
        <taxon>Epsilonproteobacteria</taxon>
        <taxon>Campylobacterales</taxon>
        <taxon>Sulfurospirillaceae</taxon>
        <taxon>Sulfurospirillum</taxon>
    </lineage>
</organism>
<dbReference type="PROSITE" id="PS50883">
    <property type="entry name" value="EAL"/>
    <property type="match status" value="1"/>
</dbReference>
<dbReference type="SUPFAM" id="SSF141868">
    <property type="entry name" value="EAL domain-like"/>
    <property type="match status" value="1"/>
</dbReference>
<reference evidence="2 3" key="1">
    <citation type="journal article" date="2017" name="Front. Microbiol.">
        <title>Comparative Genomic Analysis of the Class Epsilonproteobacteria and Proposed Reclassification to Epsilonbacteraeota (phyl. nov.).</title>
        <authorList>
            <person name="Waite D.W."/>
            <person name="Vanwonterghem I."/>
            <person name="Rinke C."/>
            <person name="Parks D.H."/>
            <person name="Zhang Y."/>
            <person name="Takai K."/>
            <person name="Sievert S.M."/>
            <person name="Simon J."/>
            <person name="Campbell B.J."/>
            <person name="Hanson T.E."/>
            <person name="Woyke T."/>
            <person name="Klotz M.G."/>
            <person name="Hugenholtz P."/>
        </authorList>
    </citation>
    <scope>NUCLEOTIDE SEQUENCE [LARGE SCALE GENOMIC DNA]</scope>
    <source>
        <strain evidence="2">UBA11420</strain>
    </source>
</reference>
<evidence type="ECO:0000313" key="2">
    <source>
        <dbReference type="EMBL" id="DAB35843.1"/>
    </source>
</evidence>
<dbReference type="Pfam" id="PF00563">
    <property type="entry name" value="EAL"/>
    <property type="match status" value="1"/>
</dbReference>